<dbReference type="InterPro" id="IPR035892">
    <property type="entry name" value="C2_domain_sf"/>
</dbReference>
<dbReference type="PANTHER" id="PTHR47052">
    <property type="entry name" value="CONSERVED SERINE PROLINE-RICH PROTEIN (AFU_ORTHOLOGUE AFUA_2G01790)"/>
    <property type="match status" value="1"/>
</dbReference>
<dbReference type="STRING" id="35608.A0A2U1LCT5"/>
<dbReference type="Proteomes" id="UP000245207">
    <property type="component" value="Unassembled WGS sequence"/>
</dbReference>
<feature type="domain" description="C2" evidence="2">
    <location>
        <begin position="201"/>
        <end position="242"/>
    </location>
</feature>
<dbReference type="AlphaFoldDB" id="A0A2U1LCT5"/>
<comment type="caution">
    <text evidence="3">The sequence shown here is derived from an EMBL/GenBank/DDBJ whole genome shotgun (WGS) entry which is preliminary data.</text>
</comment>
<feature type="region of interest" description="Disordered" evidence="1">
    <location>
        <begin position="123"/>
        <end position="154"/>
    </location>
</feature>
<dbReference type="PANTHER" id="PTHR47052:SF3">
    <property type="entry name" value="INGRESSION PROTEIN 1"/>
    <property type="match status" value="1"/>
</dbReference>
<protein>
    <recommendedName>
        <fullName evidence="2">C2 domain-containing protein</fullName>
    </recommendedName>
</protein>
<evidence type="ECO:0000313" key="4">
    <source>
        <dbReference type="Proteomes" id="UP000245207"/>
    </source>
</evidence>
<feature type="compositionally biased region" description="Basic and acidic residues" evidence="1">
    <location>
        <begin position="123"/>
        <end position="132"/>
    </location>
</feature>
<reference evidence="3 4" key="1">
    <citation type="journal article" date="2018" name="Mol. Plant">
        <title>The genome of Artemisia annua provides insight into the evolution of Asteraceae family and artemisinin biosynthesis.</title>
        <authorList>
            <person name="Shen Q."/>
            <person name="Zhang L."/>
            <person name="Liao Z."/>
            <person name="Wang S."/>
            <person name="Yan T."/>
            <person name="Shi P."/>
            <person name="Liu M."/>
            <person name="Fu X."/>
            <person name="Pan Q."/>
            <person name="Wang Y."/>
            <person name="Lv Z."/>
            <person name="Lu X."/>
            <person name="Zhang F."/>
            <person name="Jiang W."/>
            <person name="Ma Y."/>
            <person name="Chen M."/>
            <person name="Hao X."/>
            <person name="Li L."/>
            <person name="Tang Y."/>
            <person name="Lv G."/>
            <person name="Zhou Y."/>
            <person name="Sun X."/>
            <person name="Brodelius P.E."/>
            <person name="Rose J.K.C."/>
            <person name="Tang K."/>
        </authorList>
    </citation>
    <scope>NUCLEOTIDE SEQUENCE [LARGE SCALE GENOMIC DNA]</scope>
    <source>
        <strain evidence="4">cv. Huhao1</strain>
        <tissue evidence="3">Leaf</tissue>
    </source>
</reference>
<sequence>MALIAFEKSPDDVSKDLKSPSNLPVDCLFKQEIGSGTEEEVELRACSIYTVEKMRDFMQIRTWKQTERWQDRSMKHESQEGETLGRDNNNWIVDFSRNSHVTPTVVRNDARINLANPTIKLGPDFEKSESDPVNRLCMDGGERRSKKKQKKGDIVVVSASKEAASSPPRPWQNMVENLQLAHQKLSVIVDLINTMEARTQHFNKKFVFSLIEGLRELNIIVWISNTLSHDDFIGSGKVQLAKVLSCGYEDSSWPLKTKLTGLKLQCDTDLIEI</sequence>
<dbReference type="SUPFAM" id="SSF49562">
    <property type="entry name" value="C2 domain (Calcium/lipid-binding domain, CaLB)"/>
    <property type="match status" value="1"/>
</dbReference>
<dbReference type="OrthoDB" id="270970at2759"/>
<evidence type="ECO:0000256" key="1">
    <source>
        <dbReference type="SAM" id="MobiDB-lite"/>
    </source>
</evidence>
<evidence type="ECO:0000259" key="2">
    <source>
        <dbReference type="Pfam" id="PF00168"/>
    </source>
</evidence>
<accession>A0A2U1LCT5</accession>
<dbReference type="CDD" id="cd00030">
    <property type="entry name" value="C2"/>
    <property type="match status" value="1"/>
</dbReference>
<organism evidence="3 4">
    <name type="scientific">Artemisia annua</name>
    <name type="common">Sweet wormwood</name>
    <dbReference type="NCBI Taxonomy" id="35608"/>
    <lineage>
        <taxon>Eukaryota</taxon>
        <taxon>Viridiplantae</taxon>
        <taxon>Streptophyta</taxon>
        <taxon>Embryophyta</taxon>
        <taxon>Tracheophyta</taxon>
        <taxon>Spermatophyta</taxon>
        <taxon>Magnoliopsida</taxon>
        <taxon>eudicotyledons</taxon>
        <taxon>Gunneridae</taxon>
        <taxon>Pentapetalae</taxon>
        <taxon>asterids</taxon>
        <taxon>campanulids</taxon>
        <taxon>Asterales</taxon>
        <taxon>Asteraceae</taxon>
        <taxon>Asteroideae</taxon>
        <taxon>Anthemideae</taxon>
        <taxon>Artemisiinae</taxon>
        <taxon>Artemisia</taxon>
    </lineage>
</organism>
<proteinExistence type="predicted"/>
<dbReference type="Pfam" id="PF00168">
    <property type="entry name" value="C2"/>
    <property type="match status" value="1"/>
</dbReference>
<dbReference type="InterPro" id="IPR052981">
    <property type="entry name" value="Ingression_C2_domain"/>
</dbReference>
<dbReference type="Gene3D" id="2.60.40.150">
    <property type="entry name" value="C2 domain"/>
    <property type="match status" value="1"/>
</dbReference>
<evidence type="ECO:0000313" key="3">
    <source>
        <dbReference type="EMBL" id="PWA46820.1"/>
    </source>
</evidence>
<gene>
    <name evidence="3" type="ORF">CTI12_AA505850</name>
</gene>
<dbReference type="EMBL" id="PKPP01010091">
    <property type="protein sequence ID" value="PWA46820.1"/>
    <property type="molecule type" value="Genomic_DNA"/>
</dbReference>
<keyword evidence="4" id="KW-1185">Reference proteome</keyword>
<dbReference type="InterPro" id="IPR000008">
    <property type="entry name" value="C2_dom"/>
</dbReference>
<name>A0A2U1LCT5_ARTAN</name>